<accession>U4UV08</accession>
<dbReference type="OrthoDB" id="6767399at2759"/>
<proteinExistence type="predicted"/>
<sequence>MYWDKTKRAERICYNMTRRRGLGEQPIDYCKRWIAKKESKYILVPRPNIIKSYNESMGGIDLIDRMISYYRMSARTKKWTVKTILHLIDLSIANSWVLYRKDRKRMGDSTKAILKFLDFKLQLANTLLTVRDNTINEEYSILNLSLITRNHPLEDASSPRSTQVCAFNTWSAQTCIQNPTWQFGL</sequence>
<dbReference type="Pfam" id="PF13843">
    <property type="entry name" value="DDE_Tnp_1_7"/>
    <property type="match status" value="1"/>
</dbReference>
<name>U4UV08_DENPD</name>
<dbReference type="InterPro" id="IPR029526">
    <property type="entry name" value="PGBD"/>
</dbReference>
<protein>
    <recommendedName>
        <fullName evidence="1">PiggyBac transposable element-derived protein domain-containing protein</fullName>
    </recommendedName>
</protein>
<evidence type="ECO:0000313" key="3">
    <source>
        <dbReference type="Proteomes" id="UP000030742"/>
    </source>
</evidence>
<feature type="domain" description="PiggyBac transposable element-derived protein" evidence="1">
    <location>
        <begin position="37"/>
        <end position="96"/>
    </location>
</feature>
<dbReference type="EMBL" id="KB632376">
    <property type="protein sequence ID" value="ERL94061.1"/>
    <property type="molecule type" value="Genomic_DNA"/>
</dbReference>
<gene>
    <name evidence="2" type="ORF">D910_11344</name>
</gene>
<evidence type="ECO:0000259" key="1">
    <source>
        <dbReference type="Pfam" id="PF13843"/>
    </source>
</evidence>
<dbReference type="Proteomes" id="UP000030742">
    <property type="component" value="Unassembled WGS sequence"/>
</dbReference>
<reference evidence="2 3" key="1">
    <citation type="journal article" date="2013" name="Genome Biol.">
        <title>Draft genome of the mountain pine beetle, Dendroctonus ponderosae Hopkins, a major forest pest.</title>
        <authorList>
            <person name="Keeling C.I."/>
            <person name="Yuen M.M."/>
            <person name="Liao N.Y."/>
            <person name="Docking T.R."/>
            <person name="Chan S.K."/>
            <person name="Taylor G.A."/>
            <person name="Palmquist D.L."/>
            <person name="Jackman S.D."/>
            <person name="Nguyen A."/>
            <person name="Li M."/>
            <person name="Henderson H."/>
            <person name="Janes J.K."/>
            <person name="Zhao Y."/>
            <person name="Pandoh P."/>
            <person name="Moore R."/>
            <person name="Sperling F.A."/>
            <person name="Huber D.P."/>
            <person name="Birol I."/>
            <person name="Jones S.J."/>
            <person name="Bohlmann J."/>
        </authorList>
    </citation>
    <scope>NUCLEOTIDE SEQUENCE</scope>
</reference>
<dbReference type="STRING" id="77166.U4UV08"/>
<organism evidence="2 3">
    <name type="scientific">Dendroctonus ponderosae</name>
    <name type="common">Mountain pine beetle</name>
    <dbReference type="NCBI Taxonomy" id="77166"/>
    <lineage>
        <taxon>Eukaryota</taxon>
        <taxon>Metazoa</taxon>
        <taxon>Ecdysozoa</taxon>
        <taxon>Arthropoda</taxon>
        <taxon>Hexapoda</taxon>
        <taxon>Insecta</taxon>
        <taxon>Pterygota</taxon>
        <taxon>Neoptera</taxon>
        <taxon>Endopterygota</taxon>
        <taxon>Coleoptera</taxon>
        <taxon>Polyphaga</taxon>
        <taxon>Cucujiformia</taxon>
        <taxon>Curculionidae</taxon>
        <taxon>Scolytinae</taxon>
        <taxon>Dendroctonus</taxon>
    </lineage>
</organism>
<dbReference type="AlphaFoldDB" id="U4UV08"/>
<evidence type="ECO:0000313" key="2">
    <source>
        <dbReference type="EMBL" id="ERL94061.1"/>
    </source>
</evidence>
<dbReference type="PANTHER" id="PTHR47272:SF2">
    <property type="entry name" value="PIGGYBAC TRANSPOSABLE ELEMENT-DERIVED PROTEIN 3-LIKE"/>
    <property type="match status" value="1"/>
</dbReference>
<dbReference type="PANTHER" id="PTHR47272">
    <property type="entry name" value="DDE_TNP_1_7 DOMAIN-CONTAINING PROTEIN"/>
    <property type="match status" value="1"/>
</dbReference>